<dbReference type="AlphaFoldDB" id="A0A8C4KY89"/>
<dbReference type="Ensembl" id="ENSEAST00005003389.1">
    <property type="protein sequence ID" value="ENSEASP00005003100.1"/>
    <property type="gene ID" value="ENSEASG00005002389.1"/>
</dbReference>
<dbReference type="Pfam" id="PF11465">
    <property type="entry name" value="Receptor_2B4"/>
    <property type="match status" value="1"/>
</dbReference>
<accession>A0A8C4KY89</accession>
<evidence type="ECO:0000313" key="3">
    <source>
        <dbReference type="Ensembl" id="ENSEASP00005003100.1"/>
    </source>
</evidence>
<evidence type="ECO:0000256" key="1">
    <source>
        <dbReference type="SAM" id="SignalP"/>
    </source>
</evidence>
<feature type="domain" description="Natural killer cell receptor 2B4 immunoglobulin" evidence="2">
    <location>
        <begin position="24"/>
        <end position="133"/>
    </location>
</feature>
<proteinExistence type="predicted"/>
<dbReference type="InterPro" id="IPR013783">
    <property type="entry name" value="Ig-like_fold"/>
</dbReference>
<reference evidence="3" key="1">
    <citation type="submission" date="2023-03" db="UniProtKB">
        <authorList>
            <consortium name="Ensembl"/>
        </authorList>
    </citation>
    <scope>IDENTIFICATION</scope>
</reference>
<feature type="signal peptide" evidence="1">
    <location>
        <begin position="1"/>
        <end position="19"/>
    </location>
</feature>
<protein>
    <recommendedName>
        <fullName evidence="2">Natural killer cell receptor 2B4 immunoglobulin domain-containing protein</fullName>
    </recommendedName>
</protein>
<dbReference type="InterPro" id="IPR024303">
    <property type="entry name" value="NK_rcpt_2B4_Ig_dom"/>
</dbReference>
<evidence type="ECO:0000259" key="2">
    <source>
        <dbReference type="Pfam" id="PF11465"/>
    </source>
</evidence>
<dbReference type="SUPFAM" id="SSF48726">
    <property type="entry name" value="Immunoglobulin"/>
    <property type="match status" value="1"/>
</dbReference>
<feature type="chain" id="PRO_5034847549" description="Natural killer cell receptor 2B4 immunoglobulin domain-containing protein" evidence="1">
    <location>
        <begin position="20"/>
        <end position="144"/>
    </location>
</feature>
<dbReference type="InterPro" id="IPR036179">
    <property type="entry name" value="Ig-like_dom_sf"/>
</dbReference>
<name>A0A8C4KY89_EQUAS</name>
<keyword evidence="1" id="KW-0732">Signal</keyword>
<organism evidence="3">
    <name type="scientific">Equus asinus asinus</name>
    <dbReference type="NCBI Taxonomy" id="83772"/>
    <lineage>
        <taxon>Eukaryota</taxon>
        <taxon>Metazoa</taxon>
        <taxon>Chordata</taxon>
        <taxon>Craniata</taxon>
        <taxon>Vertebrata</taxon>
        <taxon>Euteleostomi</taxon>
        <taxon>Mammalia</taxon>
        <taxon>Eutheria</taxon>
        <taxon>Laurasiatheria</taxon>
        <taxon>Perissodactyla</taxon>
        <taxon>Equidae</taxon>
        <taxon>Equus</taxon>
    </lineage>
</organism>
<sequence>MLGQALALILLLLPKRYQGQEFLDSAVHVVGLSGKPLRLQPLSMQTEANSDEWKVQLPSKPGLYQILSWKNGSTKIDYEDWILKDFKNRLTFTIENLTLLIKAAQQQDSGLYILEVTDSSGKVWRRQFQVSVFGESPGLLALPL</sequence>
<dbReference type="Gene3D" id="2.60.40.10">
    <property type="entry name" value="Immunoglobulins"/>
    <property type="match status" value="1"/>
</dbReference>